<feature type="compositionally biased region" description="Polar residues" evidence="1">
    <location>
        <begin position="95"/>
        <end position="116"/>
    </location>
</feature>
<sequence length="130" mass="15066">MSETTTEPLSRRQRRRRRRKDQAEDLNNQFLSQVTELITTKEDELDMLGQTVACKLRKMREDQRLVAEYLINYTLYLGLMNRLENDEKPKPNCNFPEQFSASEQEQVNEAHNSDSSLGALVQSGGLEEEA</sequence>
<protein>
    <submittedName>
        <fullName evidence="2">Uncharacterized protein</fullName>
    </submittedName>
</protein>
<keyword evidence="3" id="KW-1185">Reference proteome</keyword>
<dbReference type="AlphaFoldDB" id="A0AAV2ZUH2"/>
<name>A0AAV2ZUH2_PYXAD</name>
<evidence type="ECO:0000313" key="2">
    <source>
        <dbReference type="EMBL" id="DBA17622.1"/>
    </source>
</evidence>
<feature type="region of interest" description="Disordered" evidence="1">
    <location>
        <begin position="1"/>
        <end position="26"/>
    </location>
</feature>
<accession>A0AAV2ZUH2</accession>
<dbReference type="EMBL" id="DYDO01000010">
    <property type="protein sequence ID" value="DBA17622.1"/>
    <property type="molecule type" value="Genomic_DNA"/>
</dbReference>
<organism evidence="2 3">
    <name type="scientific">Pyxicephalus adspersus</name>
    <name type="common">African bullfrog</name>
    <dbReference type="NCBI Taxonomy" id="30357"/>
    <lineage>
        <taxon>Eukaryota</taxon>
        <taxon>Metazoa</taxon>
        <taxon>Chordata</taxon>
        <taxon>Craniata</taxon>
        <taxon>Vertebrata</taxon>
        <taxon>Euteleostomi</taxon>
        <taxon>Amphibia</taxon>
        <taxon>Batrachia</taxon>
        <taxon>Anura</taxon>
        <taxon>Neobatrachia</taxon>
        <taxon>Ranoidea</taxon>
        <taxon>Pyxicephalidae</taxon>
        <taxon>Pyxicephalinae</taxon>
        <taxon>Pyxicephalus</taxon>
    </lineage>
</organism>
<gene>
    <name evidence="2" type="ORF">GDO54_003041</name>
</gene>
<feature type="region of interest" description="Disordered" evidence="1">
    <location>
        <begin position="88"/>
        <end position="130"/>
    </location>
</feature>
<evidence type="ECO:0000313" key="3">
    <source>
        <dbReference type="Proteomes" id="UP001181693"/>
    </source>
</evidence>
<feature type="compositionally biased region" description="Basic residues" evidence="1">
    <location>
        <begin position="11"/>
        <end position="20"/>
    </location>
</feature>
<comment type="caution">
    <text evidence="2">The sequence shown here is derived from an EMBL/GenBank/DDBJ whole genome shotgun (WGS) entry which is preliminary data.</text>
</comment>
<proteinExistence type="predicted"/>
<dbReference type="Proteomes" id="UP001181693">
    <property type="component" value="Unassembled WGS sequence"/>
</dbReference>
<reference evidence="2" key="1">
    <citation type="thesis" date="2020" institute="ProQuest LLC" country="789 East Eisenhower Parkway, Ann Arbor, MI, USA">
        <title>Comparative Genomics and Chromosome Evolution.</title>
        <authorList>
            <person name="Mudd A.B."/>
        </authorList>
    </citation>
    <scope>NUCLEOTIDE SEQUENCE</scope>
    <source>
        <strain evidence="2">1538</strain>
        <tissue evidence="2">Blood</tissue>
    </source>
</reference>
<evidence type="ECO:0000256" key="1">
    <source>
        <dbReference type="SAM" id="MobiDB-lite"/>
    </source>
</evidence>